<dbReference type="InterPro" id="IPR001314">
    <property type="entry name" value="Peptidase_S1A"/>
</dbReference>
<evidence type="ECO:0000313" key="4">
    <source>
        <dbReference type="EMBL" id="KAJ3656427.1"/>
    </source>
</evidence>
<evidence type="ECO:0000256" key="1">
    <source>
        <dbReference type="ARBA" id="ARBA00023157"/>
    </source>
</evidence>
<dbReference type="InterPro" id="IPR009003">
    <property type="entry name" value="Peptidase_S1_PA"/>
</dbReference>
<protein>
    <recommendedName>
        <fullName evidence="3">Peptidase S1 domain-containing protein</fullName>
    </recommendedName>
</protein>
<keyword evidence="2" id="KW-0732">Signal</keyword>
<dbReference type="PROSITE" id="PS50240">
    <property type="entry name" value="TRYPSIN_DOM"/>
    <property type="match status" value="1"/>
</dbReference>
<reference evidence="4" key="1">
    <citation type="journal article" date="2023" name="G3 (Bethesda)">
        <title>Whole genome assemblies of Zophobas morio and Tenebrio molitor.</title>
        <authorList>
            <person name="Kaur S."/>
            <person name="Stinson S.A."/>
            <person name="diCenzo G.C."/>
        </authorList>
    </citation>
    <scope>NUCLEOTIDE SEQUENCE</scope>
    <source>
        <strain evidence="4">QUZm001</strain>
    </source>
</reference>
<sequence length="264" mass="29168">MNNFVSSIFIFSSLFICVYAKTPSFYRHNEPRVIGGQDAYSGQFTFAAAIYTQTPDTRFFCGGALLSTEWILTAGHCVNNGIIFTIKLGSITLNSDDPNRVIVASSEYVLHPDFNPESIENDIGLIKLRLPITLTTYIQPTTLPIQPLYNYTTVTVLGWGQTSDYDPELSDNLKFVYVASISNAECRMIYGSQISDNMVCVQGNYNQGTCTGDNGGALIEYLGRYPYLVGIASFVSANGCESTNPSGYTRTFPFTEWIKSVIDI</sequence>
<keyword evidence="1" id="KW-1015">Disulfide bond</keyword>
<dbReference type="InterPro" id="IPR043504">
    <property type="entry name" value="Peptidase_S1_PA_chymotrypsin"/>
</dbReference>
<evidence type="ECO:0000313" key="5">
    <source>
        <dbReference type="Proteomes" id="UP001168821"/>
    </source>
</evidence>
<feature type="domain" description="Peptidase S1" evidence="3">
    <location>
        <begin position="33"/>
        <end position="263"/>
    </location>
</feature>
<dbReference type="InterPro" id="IPR001254">
    <property type="entry name" value="Trypsin_dom"/>
</dbReference>
<feature type="signal peptide" evidence="2">
    <location>
        <begin position="1"/>
        <end position="20"/>
    </location>
</feature>
<dbReference type="SUPFAM" id="SSF50494">
    <property type="entry name" value="Trypsin-like serine proteases"/>
    <property type="match status" value="1"/>
</dbReference>
<keyword evidence="5" id="KW-1185">Reference proteome</keyword>
<dbReference type="SMART" id="SM00020">
    <property type="entry name" value="Tryp_SPc"/>
    <property type="match status" value="1"/>
</dbReference>
<dbReference type="FunFam" id="2.40.10.10:FF:000068">
    <property type="entry name" value="transmembrane protease serine 2"/>
    <property type="match status" value="1"/>
</dbReference>
<dbReference type="InterPro" id="IPR018114">
    <property type="entry name" value="TRYPSIN_HIS"/>
</dbReference>
<dbReference type="PRINTS" id="PR00722">
    <property type="entry name" value="CHYMOTRYPSIN"/>
</dbReference>
<dbReference type="Gene3D" id="2.40.10.10">
    <property type="entry name" value="Trypsin-like serine proteases"/>
    <property type="match status" value="1"/>
</dbReference>
<evidence type="ECO:0000256" key="2">
    <source>
        <dbReference type="SAM" id="SignalP"/>
    </source>
</evidence>
<dbReference type="PROSITE" id="PS00134">
    <property type="entry name" value="TRYPSIN_HIS"/>
    <property type="match status" value="1"/>
</dbReference>
<dbReference type="CDD" id="cd00190">
    <property type="entry name" value="Tryp_SPc"/>
    <property type="match status" value="1"/>
</dbReference>
<proteinExistence type="predicted"/>
<dbReference type="GO" id="GO:0004252">
    <property type="term" value="F:serine-type endopeptidase activity"/>
    <property type="evidence" value="ECO:0007669"/>
    <property type="project" value="InterPro"/>
</dbReference>
<dbReference type="AlphaFoldDB" id="A0AA38IM81"/>
<dbReference type="GO" id="GO:0006508">
    <property type="term" value="P:proteolysis"/>
    <property type="evidence" value="ECO:0007669"/>
    <property type="project" value="InterPro"/>
</dbReference>
<comment type="caution">
    <text evidence="4">The sequence shown here is derived from an EMBL/GenBank/DDBJ whole genome shotgun (WGS) entry which is preliminary data.</text>
</comment>
<feature type="chain" id="PRO_5041415887" description="Peptidase S1 domain-containing protein" evidence="2">
    <location>
        <begin position="21"/>
        <end position="264"/>
    </location>
</feature>
<organism evidence="4 5">
    <name type="scientific">Zophobas morio</name>
    <dbReference type="NCBI Taxonomy" id="2755281"/>
    <lineage>
        <taxon>Eukaryota</taxon>
        <taxon>Metazoa</taxon>
        <taxon>Ecdysozoa</taxon>
        <taxon>Arthropoda</taxon>
        <taxon>Hexapoda</taxon>
        <taxon>Insecta</taxon>
        <taxon>Pterygota</taxon>
        <taxon>Neoptera</taxon>
        <taxon>Endopterygota</taxon>
        <taxon>Coleoptera</taxon>
        <taxon>Polyphaga</taxon>
        <taxon>Cucujiformia</taxon>
        <taxon>Tenebrionidae</taxon>
        <taxon>Zophobas</taxon>
    </lineage>
</organism>
<dbReference type="Proteomes" id="UP001168821">
    <property type="component" value="Unassembled WGS sequence"/>
</dbReference>
<dbReference type="EMBL" id="JALNTZ010000004">
    <property type="protein sequence ID" value="KAJ3656427.1"/>
    <property type="molecule type" value="Genomic_DNA"/>
</dbReference>
<dbReference type="PANTHER" id="PTHR24260:SF136">
    <property type="entry name" value="GH08193P-RELATED"/>
    <property type="match status" value="1"/>
</dbReference>
<dbReference type="Pfam" id="PF00089">
    <property type="entry name" value="Trypsin"/>
    <property type="match status" value="1"/>
</dbReference>
<name>A0AA38IM81_9CUCU</name>
<gene>
    <name evidence="4" type="ORF">Zmor_015507</name>
</gene>
<evidence type="ECO:0000259" key="3">
    <source>
        <dbReference type="PROSITE" id="PS50240"/>
    </source>
</evidence>
<dbReference type="InterPro" id="IPR051333">
    <property type="entry name" value="CLIP_Serine_Protease"/>
</dbReference>
<dbReference type="PANTHER" id="PTHR24260">
    <property type="match status" value="1"/>
</dbReference>
<accession>A0AA38IM81</accession>